<dbReference type="SUPFAM" id="SSF54001">
    <property type="entry name" value="Cysteine proteinases"/>
    <property type="match status" value="1"/>
</dbReference>
<dbReference type="PANTHER" id="PTHR10589">
    <property type="entry name" value="UBIQUITIN CARBOXYL-TERMINAL HYDROLASE"/>
    <property type="match status" value="1"/>
</dbReference>
<comment type="similarity">
    <text evidence="2 8">Belongs to the peptidase C12 family.</text>
</comment>
<dbReference type="EC" id="3.4.19.12" evidence="3 8"/>
<feature type="site" description="Important for enzyme activity" evidence="8">
    <location>
        <position position="241"/>
    </location>
</feature>
<evidence type="ECO:0000256" key="1">
    <source>
        <dbReference type="ARBA" id="ARBA00000707"/>
    </source>
</evidence>
<name>A0A4Y9XYV0_9APHY</name>
<evidence type="ECO:0000256" key="4">
    <source>
        <dbReference type="ARBA" id="ARBA00022670"/>
    </source>
</evidence>
<dbReference type="PROSITE" id="PS52048">
    <property type="entry name" value="UCH_DOMAIN"/>
    <property type="match status" value="1"/>
</dbReference>
<feature type="region of interest" description="Disordered" evidence="9">
    <location>
        <begin position="448"/>
        <end position="471"/>
    </location>
</feature>
<feature type="compositionally biased region" description="Basic residues" evidence="9">
    <location>
        <begin position="460"/>
        <end position="471"/>
    </location>
</feature>
<protein>
    <recommendedName>
        <fullName evidence="3 8">ubiquitinyl hydrolase 1</fullName>
        <ecNumber evidence="3 8">3.4.19.12</ecNumber>
    </recommendedName>
</protein>
<gene>
    <name evidence="11" type="ORF">EVJ58_g8608</name>
</gene>
<feature type="compositionally biased region" description="Polar residues" evidence="9">
    <location>
        <begin position="209"/>
        <end position="219"/>
    </location>
</feature>
<evidence type="ECO:0000256" key="9">
    <source>
        <dbReference type="SAM" id="MobiDB-lite"/>
    </source>
</evidence>
<keyword evidence="6 8" id="KW-0378">Hydrolase</keyword>
<dbReference type="InterPro" id="IPR036959">
    <property type="entry name" value="Peptidase_C12_UCH_sf"/>
</dbReference>
<keyword evidence="5 8" id="KW-0833">Ubl conjugation pathway</keyword>
<dbReference type="InterPro" id="IPR041507">
    <property type="entry name" value="UCH_C"/>
</dbReference>
<dbReference type="PANTHER" id="PTHR10589:SF16">
    <property type="entry name" value="UBIQUITIN CARBOXYL-TERMINAL HYDROLASE ISOZYME L5"/>
    <property type="match status" value="1"/>
</dbReference>
<feature type="site" description="Transition state stabilizer" evidence="8">
    <location>
        <position position="110"/>
    </location>
</feature>
<feature type="active site" description="Nucleophile" evidence="8">
    <location>
        <position position="116"/>
    </location>
</feature>
<keyword evidence="4 8" id="KW-0645">Protease</keyword>
<evidence type="ECO:0000256" key="5">
    <source>
        <dbReference type="ARBA" id="ARBA00022786"/>
    </source>
</evidence>
<keyword evidence="7 8" id="KW-0788">Thiol protease</keyword>
<dbReference type="InterPro" id="IPR038765">
    <property type="entry name" value="Papain-like_cys_pep_sf"/>
</dbReference>
<dbReference type="GO" id="GO:0005737">
    <property type="term" value="C:cytoplasm"/>
    <property type="evidence" value="ECO:0007669"/>
    <property type="project" value="TreeGrafter"/>
</dbReference>
<dbReference type="Gene3D" id="1.20.58.860">
    <property type="match status" value="1"/>
</dbReference>
<comment type="caution">
    <text evidence="11">The sequence shown here is derived from an EMBL/GenBank/DDBJ whole genome shotgun (WGS) entry which is preliminary data.</text>
</comment>
<dbReference type="Gene3D" id="3.40.532.10">
    <property type="entry name" value="Peptidase C12, ubiquitin carboxyl-terminal hydrolase"/>
    <property type="match status" value="1"/>
</dbReference>
<evidence type="ECO:0000256" key="6">
    <source>
        <dbReference type="ARBA" id="ARBA00022801"/>
    </source>
</evidence>
<evidence type="ECO:0000256" key="8">
    <source>
        <dbReference type="PROSITE-ProRule" id="PRU01393"/>
    </source>
</evidence>
<dbReference type="STRING" id="34475.A0A4Y9XYV0"/>
<feature type="domain" description="UCH catalytic" evidence="10">
    <location>
        <begin position="35"/>
        <end position="298"/>
    </location>
</feature>
<evidence type="ECO:0000313" key="12">
    <source>
        <dbReference type="Proteomes" id="UP000298390"/>
    </source>
</evidence>
<comment type="catalytic activity">
    <reaction evidence="1 8">
        <text>Thiol-dependent hydrolysis of ester, thioester, amide, peptide and isopeptide bonds formed by the C-terminal Gly of ubiquitin (a 76-residue protein attached to proteins as an intracellular targeting signal).</text>
        <dbReference type="EC" id="3.4.19.12"/>
    </reaction>
</comment>
<dbReference type="GO" id="GO:0016579">
    <property type="term" value="P:protein deubiquitination"/>
    <property type="evidence" value="ECO:0007669"/>
    <property type="project" value="TreeGrafter"/>
</dbReference>
<dbReference type="Pfam" id="PF01088">
    <property type="entry name" value="Peptidase_C12"/>
    <property type="match status" value="1"/>
</dbReference>
<dbReference type="GO" id="GO:0004843">
    <property type="term" value="F:cysteine-type deubiquitinase activity"/>
    <property type="evidence" value="ECO:0007669"/>
    <property type="project" value="UniProtKB-UniRule"/>
</dbReference>
<dbReference type="Proteomes" id="UP000298390">
    <property type="component" value="Unassembled WGS sequence"/>
</dbReference>
<reference evidence="11 12" key="1">
    <citation type="submission" date="2019-01" db="EMBL/GenBank/DDBJ databases">
        <title>Genome sequencing of the rare red list fungi Fomitopsis rosea.</title>
        <authorList>
            <person name="Buettner E."/>
            <person name="Kellner H."/>
        </authorList>
    </citation>
    <scope>NUCLEOTIDE SEQUENCE [LARGE SCALE GENOMIC DNA]</scope>
    <source>
        <strain evidence="11 12">DSM 105464</strain>
    </source>
</reference>
<dbReference type="GO" id="GO:0006511">
    <property type="term" value="P:ubiquitin-dependent protein catabolic process"/>
    <property type="evidence" value="ECO:0007669"/>
    <property type="project" value="UniProtKB-UniRule"/>
</dbReference>
<dbReference type="AlphaFoldDB" id="A0A4Y9XYV0"/>
<sequence>MEGPSSRTAEGSAELVGGVFAVIESDPGSLRLHMTWRTRSNAVIGVFTTLLHKLGVRGLEVTEIYDIEPWATDHLDPHGLIFCYMCTDSEETNTSALEGEDAEKVWFANQLSNDACASHALLNVLLNCPHVDLGGELQELQAVTAEISPVMRGLAVSSSQFIRDAHNSLARPADIRGSLQVIARATLEADKARVKAAKGPPTKKRKTIASPSKSTENGDQMQEQYHFIGYVPAHGKVWELDGLQRTAIEVSELDSQSSSGSSTRGWMDIVRPALRMKMHAYMASENDHVRYNLLAIVDEKYLSASDELEMRKRERQAIERRLQDAYPEGWTDKVNDVLLTSAEEAFATSLRPATEGRVFANDFGSRKLEKDVHILDMAARKLPDAWNACVEAALAAKVAVEEEITKARDTQTDHIKRTFDYEPFITQFITCMHNEGLLEAAMHRGNIKEDDAQEPAVKTPTKRSRKAKAKT</sequence>
<evidence type="ECO:0000313" key="11">
    <source>
        <dbReference type="EMBL" id="TFY54858.1"/>
    </source>
</evidence>
<feature type="region of interest" description="Disordered" evidence="9">
    <location>
        <begin position="192"/>
        <end position="219"/>
    </location>
</feature>
<evidence type="ECO:0000256" key="2">
    <source>
        <dbReference type="ARBA" id="ARBA00009326"/>
    </source>
</evidence>
<proteinExistence type="inferred from homology"/>
<evidence type="ECO:0000256" key="7">
    <source>
        <dbReference type="ARBA" id="ARBA00022807"/>
    </source>
</evidence>
<evidence type="ECO:0000259" key="10">
    <source>
        <dbReference type="PROSITE" id="PS52048"/>
    </source>
</evidence>
<dbReference type="Pfam" id="PF18031">
    <property type="entry name" value="UCH_C"/>
    <property type="match status" value="1"/>
</dbReference>
<evidence type="ECO:0000256" key="3">
    <source>
        <dbReference type="ARBA" id="ARBA00012759"/>
    </source>
</evidence>
<dbReference type="InterPro" id="IPR001578">
    <property type="entry name" value="Peptidase_C12_UCH"/>
</dbReference>
<feature type="active site" description="Proton donor" evidence="8">
    <location>
        <position position="226"/>
    </location>
</feature>
<dbReference type="EMBL" id="SEKV01000652">
    <property type="protein sequence ID" value="TFY54858.1"/>
    <property type="molecule type" value="Genomic_DNA"/>
</dbReference>
<organism evidence="11 12">
    <name type="scientific">Rhodofomes roseus</name>
    <dbReference type="NCBI Taxonomy" id="34475"/>
    <lineage>
        <taxon>Eukaryota</taxon>
        <taxon>Fungi</taxon>
        <taxon>Dikarya</taxon>
        <taxon>Basidiomycota</taxon>
        <taxon>Agaricomycotina</taxon>
        <taxon>Agaricomycetes</taxon>
        <taxon>Polyporales</taxon>
        <taxon>Rhodofomes</taxon>
    </lineage>
</organism>
<accession>A0A4Y9XYV0</accession>